<protein>
    <recommendedName>
        <fullName evidence="5">NAD(P)-binding domain-containing protein</fullName>
    </recommendedName>
</protein>
<dbReference type="InterPro" id="IPR016040">
    <property type="entry name" value="NAD(P)-bd_dom"/>
</dbReference>
<dbReference type="Gene3D" id="3.90.25.10">
    <property type="entry name" value="UDP-galactose 4-epimerase, domain 1"/>
    <property type="match status" value="1"/>
</dbReference>
<dbReference type="STRING" id="1348612.A0A397JI92"/>
<feature type="compositionally biased region" description="Polar residues" evidence="4">
    <location>
        <begin position="1"/>
        <end position="18"/>
    </location>
</feature>
<accession>A0A397JI92</accession>
<evidence type="ECO:0000256" key="2">
    <source>
        <dbReference type="ARBA" id="ARBA00023027"/>
    </source>
</evidence>
<reference evidence="6 7" key="1">
    <citation type="submission" date="2018-08" db="EMBL/GenBank/DDBJ databases">
        <title>Genome and evolution of the arbuscular mycorrhizal fungus Diversispora epigaea (formerly Glomus versiforme) and its bacterial endosymbionts.</title>
        <authorList>
            <person name="Sun X."/>
            <person name="Fei Z."/>
            <person name="Harrison M."/>
        </authorList>
    </citation>
    <scope>NUCLEOTIDE SEQUENCE [LARGE SCALE GENOMIC DNA]</scope>
    <source>
        <strain evidence="6 7">IT104</strain>
    </source>
</reference>
<feature type="region of interest" description="Disordered" evidence="4">
    <location>
        <begin position="1"/>
        <end position="41"/>
    </location>
</feature>
<dbReference type="Gene3D" id="3.40.50.720">
    <property type="entry name" value="NAD(P)-binding Rossmann-like Domain"/>
    <property type="match status" value="1"/>
</dbReference>
<dbReference type="PANTHER" id="PTHR43000">
    <property type="entry name" value="DTDP-D-GLUCOSE 4,6-DEHYDRATASE-RELATED"/>
    <property type="match status" value="1"/>
</dbReference>
<dbReference type="InterPro" id="IPR005888">
    <property type="entry name" value="dTDP_Gluc_deHydtase"/>
</dbReference>
<keyword evidence="3" id="KW-0456">Lyase</keyword>
<dbReference type="Pfam" id="PF16363">
    <property type="entry name" value="GDP_Man_Dehyd"/>
    <property type="match status" value="1"/>
</dbReference>
<name>A0A397JI92_9GLOM</name>
<sequence length="419" mass="47342">MYDEILNSSSSQKASLDHQTTPFHTNQQQQQQQTTNRYLSNPNNVVNKKALVNGFTKNIPAEVLEDIGTRVELINPEVKNLMVTGGAGFIGSFLVRKLIVLYPEYNIVVVDKLDYCGSLNNLNIVKNHPNYTFIKGDITSSDFMSFIMREKKIDTIFHLAAQTHVDNSFGDSFEFTQNNVMGTHVLLEAAKVHGIKRFIHVSTDEVYGEVAKTSPDCHEESILAPSNPYSATKAAAECLVKAYHKSFGLPVIITRSNNIYGPYQYPEKICSKFICSLIRGGKCYIHGDGSNSRKYLYAGDVADALDIILHLGQIGEIYNIGSNFEISNLDLAKVLIRKFGYKEEAHIEFVQDRAFNDRRYAVDYRKLKELGWKPRTKWEEGLKKTIAWYKENCDIWWGDVSCALVPHPTKVLPSSNFSS</sequence>
<dbReference type="EMBL" id="PQFF01000074">
    <property type="protein sequence ID" value="RHZ84683.1"/>
    <property type="molecule type" value="Genomic_DNA"/>
</dbReference>
<dbReference type="InterPro" id="IPR036291">
    <property type="entry name" value="NAD(P)-bd_dom_sf"/>
</dbReference>
<keyword evidence="7" id="KW-1185">Reference proteome</keyword>
<evidence type="ECO:0000313" key="7">
    <source>
        <dbReference type="Proteomes" id="UP000266861"/>
    </source>
</evidence>
<gene>
    <name evidence="6" type="ORF">Glove_78g42</name>
</gene>
<feature type="compositionally biased region" description="Low complexity" evidence="4">
    <location>
        <begin position="19"/>
        <end position="35"/>
    </location>
</feature>
<dbReference type="FunFam" id="3.40.50.720:FF:000304">
    <property type="entry name" value="UDP-glucose 4,6-dehydratase"/>
    <property type="match status" value="1"/>
</dbReference>
<dbReference type="NCBIfam" id="TIGR01181">
    <property type="entry name" value="dTDP_gluc_dehyt"/>
    <property type="match status" value="1"/>
</dbReference>
<evidence type="ECO:0000256" key="1">
    <source>
        <dbReference type="ARBA" id="ARBA00001911"/>
    </source>
</evidence>
<evidence type="ECO:0000256" key="3">
    <source>
        <dbReference type="ARBA" id="ARBA00023239"/>
    </source>
</evidence>
<dbReference type="Proteomes" id="UP000266861">
    <property type="component" value="Unassembled WGS sequence"/>
</dbReference>
<comment type="cofactor">
    <cofactor evidence="1">
        <name>NAD(+)</name>
        <dbReference type="ChEBI" id="CHEBI:57540"/>
    </cofactor>
</comment>
<dbReference type="SUPFAM" id="SSF51735">
    <property type="entry name" value="NAD(P)-binding Rossmann-fold domains"/>
    <property type="match status" value="1"/>
</dbReference>
<evidence type="ECO:0000256" key="4">
    <source>
        <dbReference type="SAM" id="MobiDB-lite"/>
    </source>
</evidence>
<proteinExistence type="predicted"/>
<dbReference type="GO" id="GO:0009225">
    <property type="term" value="P:nucleotide-sugar metabolic process"/>
    <property type="evidence" value="ECO:0007669"/>
    <property type="project" value="InterPro"/>
</dbReference>
<evidence type="ECO:0000259" key="5">
    <source>
        <dbReference type="Pfam" id="PF16363"/>
    </source>
</evidence>
<comment type="caution">
    <text evidence="6">The sequence shown here is derived from an EMBL/GenBank/DDBJ whole genome shotgun (WGS) entry which is preliminary data.</text>
</comment>
<dbReference type="GO" id="GO:0008460">
    <property type="term" value="F:dTDP-glucose 4,6-dehydratase activity"/>
    <property type="evidence" value="ECO:0007669"/>
    <property type="project" value="InterPro"/>
</dbReference>
<organism evidence="6 7">
    <name type="scientific">Diversispora epigaea</name>
    <dbReference type="NCBI Taxonomy" id="1348612"/>
    <lineage>
        <taxon>Eukaryota</taxon>
        <taxon>Fungi</taxon>
        <taxon>Fungi incertae sedis</taxon>
        <taxon>Mucoromycota</taxon>
        <taxon>Glomeromycotina</taxon>
        <taxon>Glomeromycetes</taxon>
        <taxon>Diversisporales</taxon>
        <taxon>Diversisporaceae</taxon>
        <taxon>Diversispora</taxon>
    </lineage>
</organism>
<feature type="domain" description="NAD(P)-binding" evidence="5">
    <location>
        <begin position="82"/>
        <end position="385"/>
    </location>
</feature>
<evidence type="ECO:0000313" key="6">
    <source>
        <dbReference type="EMBL" id="RHZ84683.1"/>
    </source>
</evidence>
<dbReference type="AlphaFoldDB" id="A0A397JI92"/>
<dbReference type="OrthoDB" id="331544at2759"/>
<dbReference type="CDD" id="cd05246">
    <property type="entry name" value="dTDP_GD_SDR_e"/>
    <property type="match status" value="1"/>
</dbReference>
<keyword evidence="2" id="KW-0520">NAD</keyword>